<protein>
    <submittedName>
        <fullName evidence="2">Uncharacterized protein</fullName>
    </submittedName>
</protein>
<evidence type="ECO:0000256" key="1">
    <source>
        <dbReference type="SAM" id="Phobius"/>
    </source>
</evidence>
<sequence>MDKYEYVSKMELLLADKTSFERLNDDPTTTLEGSLVRLLLRLLKEVMLIQVKIRILWITGILPLVGILHINASKQVVQEKAEKLIELMCEKLNTDGLNIEENKSWTKICHKWIKSMDYQHRADINDEHAIDESSMKRYRRPRKISFKSAFRVSSARVSAASSRSSSSSRFGSIGTSGSRISSFGSNYHSARTGASIYRPNGWLWSRTRYVFLPVSQNYVYRSRSSYNQNTTLPIASSRYYYCTPSNSSTSNTSKEIKCSSINGDSQCCEDSTTEQAYCCGGSIDGDVQKDFNKATKTIARIFFTLSVITFFMHIFMRQLHR</sequence>
<organism evidence="2 3">
    <name type="scientific">Rotaria socialis</name>
    <dbReference type="NCBI Taxonomy" id="392032"/>
    <lineage>
        <taxon>Eukaryota</taxon>
        <taxon>Metazoa</taxon>
        <taxon>Spiralia</taxon>
        <taxon>Gnathifera</taxon>
        <taxon>Rotifera</taxon>
        <taxon>Eurotatoria</taxon>
        <taxon>Bdelloidea</taxon>
        <taxon>Philodinida</taxon>
        <taxon>Philodinidae</taxon>
        <taxon>Rotaria</taxon>
    </lineage>
</organism>
<feature type="transmembrane region" description="Helical" evidence="1">
    <location>
        <begin position="298"/>
        <end position="316"/>
    </location>
</feature>
<keyword evidence="1" id="KW-0812">Transmembrane</keyword>
<evidence type="ECO:0000313" key="3">
    <source>
        <dbReference type="Proteomes" id="UP000663869"/>
    </source>
</evidence>
<name>A0A818VX87_9BILA</name>
<accession>A0A818VX87</accession>
<reference evidence="2" key="1">
    <citation type="submission" date="2021-02" db="EMBL/GenBank/DDBJ databases">
        <authorList>
            <person name="Nowell W R."/>
        </authorList>
    </citation>
    <scope>NUCLEOTIDE SEQUENCE</scope>
</reference>
<keyword evidence="1" id="KW-0472">Membrane</keyword>
<keyword evidence="1" id="KW-1133">Transmembrane helix</keyword>
<dbReference type="Proteomes" id="UP000663869">
    <property type="component" value="Unassembled WGS sequence"/>
</dbReference>
<dbReference type="AlphaFoldDB" id="A0A818VX87"/>
<evidence type="ECO:0000313" key="2">
    <source>
        <dbReference type="EMBL" id="CAF3717226.1"/>
    </source>
</evidence>
<dbReference type="EMBL" id="CAJNYU010003982">
    <property type="protein sequence ID" value="CAF3717226.1"/>
    <property type="molecule type" value="Genomic_DNA"/>
</dbReference>
<gene>
    <name evidence="2" type="ORF">FME351_LOCUS28814</name>
</gene>
<proteinExistence type="predicted"/>
<comment type="caution">
    <text evidence="2">The sequence shown here is derived from an EMBL/GenBank/DDBJ whole genome shotgun (WGS) entry which is preliminary data.</text>
</comment>